<feature type="compositionally biased region" description="Polar residues" evidence="1">
    <location>
        <begin position="38"/>
        <end position="53"/>
    </location>
</feature>
<dbReference type="EMBL" id="MU004197">
    <property type="protein sequence ID" value="KAF2490164.1"/>
    <property type="molecule type" value="Genomic_DNA"/>
</dbReference>
<feature type="region of interest" description="Disordered" evidence="1">
    <location>
        <begin position="38"/>
        <end position="102"/>
    </location>
</feature>
<evidence type="ECO:0000313" key="3">
    <source>
        <dbReference type="Proteomes" id="UP000799750"/>
    </source>
</evidence>
<gene>
    <name evidence="2" type="ORF">BU16DRAFT_566192</name>
</gene>
<dbReference type="CDD" id="cd09917">
    <property type="entry name" value="F-box_SF"/>
    <property type="match status" value="1"/>
</dbReference>
<dbReference type="InterPro" id="IPR036047">
    <property type="entry name" value="F-box-like_dom_sf"/>
</dbReference>
<accession>A0A6A6QDN8</accession>
<evidence type="ECO:0008006" key="4">
    <source>
        <dbReference type="Google" id="ProtNLM"/>
    </source>
</evidence>
<dbReference type="Proteomes" id="UP000799750">
    <property type="component" value="Unassembled WGS sequence"/>
</dbReference>
<proteinExistence type="predicted"/>
<evidence type="ECO:0000313" key="2">
    <source>
        <dbReference type="EMBL" id="KAF2490164.1"/>
    </source>
</evidence>
<sequence length="330" mass="37498">MRRRHIIRSPGHAAITDAAIIAAGSLEVVEGKEHANRTPFTPVTTMSSSNDSFEPTALRTKPSDALLTTTNPTTKLHGRVQDTATGEQEDEDVERPDSNAENLEHEMRSHLDQVTTQLEETHVMPVQGTLYNLTAEDPLLAPTEASVYSETNGVNYIDRLPTELLHSICEYLPPGTIGHLRGMNKRFAAIGAEYHFPKIVVPFDKREDSWKQSVRDHCFGDGGFFSPAYAEEFINTFNSQWKKPHTRDLDVIVRIYMDDPGYSHKTKLKSDMQFRTNSESLFKGMVEDYREIVEWEELNSETWCFVVQNEIENLLFPNLKEVSIDWAGDH</sequence>
<organism evidence="2 3">
    <name type="scientific">Lophium mytilinum</name>
    <dbReference type="NCBI Taxonomy" id="390894"/>
    <lineage>
        <taxon>Eukaryota</taxon>
        <taxon>Fungi</taxon>
        <taxon>Dikarya</taxon>
        <taxon>Ascomycota</taxon>
        <taxon>Pezizomycotina</taxon>
        <taxon>Dothideomycetes</taxon>
        <taxon>Pleosporomycetidae</taxon>
        <taxon>Mytilinidiales</taxon>
        <taxon>Mytilinidiaceae</taxon>
        <taxon>Lophium</taxon>
    </lineage>
</organism>
<dbReference type="OrthoDB" id="3932329at2759"/>
<keyword evidence="3" id="KW-1185">Reference proteome</keyword>
<reference evidence="2" key="1">
    <citation type="journal article" date="2020" name="Stud. Mycol.">
        <title>101 Dothideomycetes genomes: a test case for predicting lifestyles and emergence of pathogens.</title>
        <authorList>
            <person name="Haridas S."/>
            <person name="Albert R."/>
            <person name="Binder M."/>
            <person name="Bloem J."/>
            <person name="Labutti K."/>
            <person name="Salamov A."/>
            <person name="Andreopoulos B."/>
            <person name="Baker S."/>
            <person name="Barry K."/>
            <person name="Bills G."/>
            <person name="Bluhm B."/>
            <person name="Cannon C."/>
            <person name="Castanera R."/>
            <person name="Culley D."/>
            <person name="Daum C."/>
            <person name="Ezra D."/>
            <person name="Gonzalez J."/>
            <person name="Henrissat B."/>
            <person name="Kuo A."/>
            <person name="Liang C."/>
            <person name="Lipzen A."/>
            <person name="Lutzoni F."/>
            <person name="Magnuson J."/>
            <person name="Mondo S."/>
            <person name="Nolan M."/>
            <person name="Ohm R."/>
            <person name="Pangilinan J."/>
            <person name="Park H.-J."/>
            <person name="Ramirez L."/>
            <person name="Alfaro M."/>
            <person name="Sun H."/>
            <person name="Tritt A."/>
            <person name="Yoshinaga Y."/>
            <person name="Zwiers L.-H."/>
            <person name="Turgeon B."/>
            <person name="Goodwin S."/>
            <person name="Spatafora J."/>
            <person name="Crous P."/>
            <person name="Grigoriev I."/>
        </authorList>
    </citation>
    <scope>NUCLEOTIDE SEQUENCE</scope>
    <source>
        <strain evidence="2">CBS 269.34</strain>
    </source>
</reference>
<dbReference type="SUPFAM" id="SSF81383">
    <property type="entry name" value="F-box domain"/>
    <property type="match status" value="1"/>
</dbReference>
<evidence type="ECO:0000256" key="1">
    <source>
        <dbReference type="SAM" id="MobiDB-lite"/>
    </source>
</evidence>
<dbReference type="AlphaFoldDB" id="A0A6A6QDN8"/>
<name>A0A6A6QDN8_9PEZI</name>
<protein>
    <recommendedName>
        <fullName evidence="4">F-box domain-containing protein</fullName>
    </recommendedName>
</protein>